<organism evidence="2">
    <name type="scientific">Noctiluca scintillans</name>
    <name type="common">Sea sparkle</name>
    <name type="synonym">Red tide dinoflagellate</name>
    <dbReference type="NCBI Taxonomy" id="2966"/>
    <lineage>
        <taxon>Eukaryota</taxon>
        <taxon>Sar</taxon>
        <taxon>Alveolata</taxon>
        <taxon>Dinophyceae</taxon>
        <taxon>Noctilucales</taxon>
        <taxon>Noctilucaceae</taxon>
        <taxon>Noctiluca</taxon>
    </lineage>
</organism>
<proteinExistence type="predicted"/>
<reference evidence="2" key="1">
    <citation type="submission" date="2021-01" db="EMBL/GenBank/DDBJ databases">
        <authorList>
            <person name="Corre E."/>
            <person name="Pelletier E."/>
            <person name="Niang G."/>
            <person name="Scheremetjew M."/>
            <person name="Finn R."/>
            <person name="Kale V."/>
            <person name="Holt S."/>
            <person name="Cochrane G."/>
            <person name="Meng A."/>
            <person name="Brown T."/>
            <person name="Cohen L."/>
        </authorList>
    </citation>
    <scope>NUCLEOTIDE SEQUENCE</scope>
</reference>
<dbReference type="AlphaFoldDB" id="A0A7S1ANJ2"/>
<evidence type="ECO:0000313" key="2">
    <source>
        <dbReference type="EMBL" id="CAD8858910.1"/>
    </source>
</evidence>
<gene>
    <name evidence="2" type="ORF">NSCI0253_LOCUS33264</name>
</gene>
<feature type="signal peptide" evidence="1">
    <location>
        <begin position="1"/>
        <end position="17"/>
    </location>
</feature>
<feature type="chain" id="PRO_5031504203" evidence="1">
    <location>
        <begin position="18"/>
        <end position="311"/>
    </location>
</feature>
<evidence type="ECO:0000256" key="1">
    <source>
        <dbReference type="SAM" id="SignalP"/>
    </source>
</evidence>
<sequence>MFHCRVFFLCTCTFAHSVATLKSTRADLSACHPMLDFSHVAQYWKLDSTQHVSFLQDLGCEIRSNPSPESQDYTCGDGAFACVAKVPNANPNDYMCCNIKYSSRSGPRITNMLGESLDVWRAGLSTLVQIPKAREVAPTLLVQINVQPYAPYWYTMGCEDGRIAEVLVSGTSLGESNVTVRSGALHANESFAVRVGDGLWQELSWRTAVVDQAVTFVSSPSMMITGVITATDPQHWGPDASAVINVGGLSITVQQHTLGSADEGKPMLDVGVNGAYSKSQGVGGLLGPDGTILVQGTAPVPCMTIDASVSA</sequence>
<dbReference type="EMBL" id="HBFQ01046771">
    <property type="protein sequence ID" value="CAD8858910.1"/>
    <property type="molecule type" value="Transcribed_RNA"/>
</dbReference>
<name>A0A7S1ANJ2_NOCSC</name>
<accession>A0A7S1ANJ2</accession>
<protein>
    <submittedName>
        <fullName evidence="2">Uncharacterized protein</fullName>
    </submittedName>
</protein>
<keyword evidence="1" id="KW-0732">Signal</keyword>